<sequence length="60" mass="6813">MEANVIKLTSESNWNTDKEVYDVVTGKCGKPEPGTDDYEKALKEWKQRLSGARFNCFQVG</sequence>
<reference evidence="1 2" key="1">
    <citation type="submission" date="2023-02" db="EMBL/GenBank/DDBJ databases">
        <title>LHISI_Scaffold_Assembly.</title>
        <authorList>
            <person name="Stuart O.P."/>
            <person name="Cleave R."/>
            <person name="Magrath M.J.L."/>
            <person name="Mikheyev A.S."/>
        </authorList>
    </citation>
    <scope>NUCLEOTIDE SEQUENCE [LARGE SCALE GENOMIC DNA]</scope>
    <source>
        <strain evidence="1">Daus_M_001</strain>
        <tissue evidence="1">Leg muscle</tissue>
    </source>
</reference>
<dbReference type="EMBL" id="JARBHB010000002">
    <property type="protein sequence ID" value="KAJ8893870.1"/>
    <property type="molecule type" value="Genomic_DNA"/>
</dbReference>
<evidence type="ECO:0000313" key="2">
    <source>
        <dbReference type="Proteomes" id="UP001159363"/>
    </source>
</evidence>
<proteinExistence type="predicted"/>
<protein>
    <submittedName>
        <fullName evidence="1">Uncharacterized protein</fullName>
    </submittedName>
</protein>
<dbReference type="Proteomes" id="UP001159363">
    <property type="component" value="Chromosome 2"/>
</dbReference>
<name>A0ABQ9IB27_9NEOP</name>
<keyword evidence="2" id="KW-1185">Reference proteome</keyword>
<evidence type="ECO:0000313" key="1">
    <source>
        <dbReference type="EMBL" id="KAJ8893870.1"/>
    </source>
</evidence>
<organism evidence="1 2">
    <name type="scientific">Dryococelus australis</name>
    <dbReference type="NCBI Taxonomy" id="614101"/>
    <lineage>
        <taxon>Eukaryota</taxon>
        <taxon>Metazoa</taxon>
        <taxon>Ecdysozoa</taxon>
        <taxon>Arthropoda</taxon>
        <taxon>Hexapoda</taxon>
        <taxon>Insecta</taxon>
        <taxon>Pterygota</taxon>
        <taxon>Neoptera</taxon>
        <taxon>Polyneoptera</taxon>
        <taxon>Phasmatodea</taxon>
        <taxon>Verophasmatodea</taxon>
        <taxon>Anareolatae</taxon>
        <taxon>Phasmatidae</taxon>
        <taxon>Eurycanthinae</taxon>
        <taxon>Dryococelus</taxon>
    </lineage>
</organism>
<comment type="caution">
    <text evidence="1">The sequence shown here is derived from an EMBL/GenBank/DDBJ whole genome shotgun (WGS) entry which is preliminary data.</text>
</comment>
<gene>
    <name evidence="1" type="ORF">PR048_006471</name>
</gene>
<accession>A0ABQ9IB27</accession>